<dbReference type="EC" id="2.7.7.7" evidence="3"/>
<dbReference type="KEGG" id="btn:BTF1_28972"/>
<evidence type="ECO:0000256" key="5">
    <source>
        <dbReference type="ARBA" id="ARBA00022705"/>
    </source>
</evidence>
<dbReference type="SUPFAM" id="SSF53098">
    <property type="entry name" value="Ribonuclease H-like"/>
    <property type="match status" value="1"/>
</dbReference>
<comment type="catalytic activity">
    <reaction evidence="6">
        <text>DNA(n) + a 2'-deoxyribonucleoside 5'-triphosphate = DNA(n+1) + diphosphate</text>
        <dbReference type="Rhea" id="RHEA:22508"/>
        <dbReference type="Rhea" id="RHEA-COMP:17339"/>
        <dbReference type="Rhea" id="RHEA-COMP:17340"/>
        <dbReference type="ChEBI" id="CHEBI:33019"/>
        <dbReference type="ChEBI" id="CHEBI:61560"/>
        <dbReference type="ChEBI" id="CHEBI:173112"/>
        <dbReference type="EC" id="2.7.7.7"/>
    </reaction>
</comment>
<dbReference type="RefSeq" id="WP_000911653.1">
    <property type="nucleotide sequence ID" value="NC_018516.1"/>
</dbReference>
<dbReference type="SMART" id="SM00474">
    <property type="entry name" value="35EXOc"/>
    <property type="match status" value="1"/>
</dbReference>
<dbReference type="GO" id="GO:0008408">
    <property type="term" value="F:3'-5' exonuclease activity"/>
    <property type="evidence" value="ECO:0007669"/>
    <property type="project" value="InterPro"/>
</dbReference>
<dbReference type="GO" id="GO:0006261">
    <property type="term" value="P:DNA-templated DNA replication"/>
    <property type="evidence" value="ECO:0007669"/>
    <property type="project" value="InterPro"/>
</dbReference>
<comment type="function">
    <text evidence="1">Involved in the transposition of the insertion sequence.</text>
</comment>
<evidence type="ECO:0000259" key="8">
    <source>
        <dbReference type="SMART" id="SM00474"/>
    </source>
</evidence>
<evidence type="ECO:0000256" key="4">
    <source>
        <dbReference type="ARBA" id="ARBA00020311"/>
    </source>
</evidence>
<accession>A0A9W3JW63</accession>
<evidence type="ECO:0000313" key="11">
    <source>
        <dbReference type="Proteomes" id="UP000005257"/>
    </source>
</evidence>
<evidence type="ECO:0000256" key="7">
    <source>
        <dbReference type="SAM" id="Coils"/>
    </source>
</evidence>
<dbReference type="GO" id="GO:0003677">
    <property type="term" value="F:DNA binding"/>
    <property type="evidence" value="ECO:0007669"/>
    <property type="project" value="InterPro"/>
</dbReference>
<dbReference type="EMBL" id="CP003764">
    <property type="protein sequence ID" value="AFQ29895.1"/>
    <property type="molecule type" value="Genomic_DNA"/>
</dbReference>
<evidence type="ECO:0000259" key="9">
    <source>
        <dbReference type="SMART" id="SM00482"/>
    </source>
</evidence>
<keyword evidence="7" id="KW-0175">Coiled coil</keyword>
<dbReference type="Pfam" id="PF00476">
    <property type="entry name" value="DNA_pol_A"/>
    <property type="match status" value="1"/>
</dbReference>
<dbReference type="GO" id="GO:0006302">
    <property type="term" value="P:double-strand break repair"/>
    <property type="evidence" value="ECO:0007669"/>
    <property type="project" value="TreeGrafter"/>
</dbReference>
<dbReference type="PRINTS" id="PR00868">
    <property type="entry name" value="DNAPOLI"/>
</dbReference>
<dbReference type="Proteomes" id="UP000005257">
    <property type="component" value="Plasmid pBTHD789-1"/>
</dbReference>
<dbReference type="InterPro" id="IPR001098">
    <property type="entry name" value="DNA-dir_DNA_pol_A_palm_dom"/>
</dbReference>
<feature type="domain" description="DNA-directed DNA polymerase family A palm" evidence="9">
    <location>
        <begin position="596"/>
        <end position="806"/>
    </location>
</feature>
<dbReference type="InterPro" id="IPR002298">
    <property type="entry name" value="DNA_polymerase_A"/>
</dbReference>
<dbReference type="PANTHER" id="PTHR10133">
    <property type="entry name" value="DNA POLYMERASE I"/>
    <property type="match status" value="1"/>
</dbReference>
<feature type="coiled-coil region" evidence="7">
    <location>
        <begin position="454"/>
        <end position="481"/>
    </location>
</feature>
<dbReference type="PANTHER" id="PTHR10133:SF27">
    <property type="entry name" value="DNA POLYMERASE NU"/>
    <property type="match status" value="1"/>
</dbReference>
<dbReference type="InterPro" id="IPR043502">
    <property type="entry name" value="DNA/RNA_pol_sf"/>
</dbReference>
<proteinExistence type="inferred from homology"/>
<dbReference type="InterPro" id="IPR036397">
    <property type="entry name" value="RNaseH_sf"/>
</dbReference>
<sequence>MLKGHIKYDGMHYNVYGLDTSGSINLTLCNPITKSMQYLDPDNTQLAYTEKRIQIKGTTMAVESERAPDGKRFTPNMDFFGRLGVLMRYIKNNCRNINNTLKLVGNAFDPRVTTQHEVQVGDYYAWVELSYSNITKFSFEGYGFDIKLYEQESTGYTEAYRTTKENVTAKFKKDDLFDFFGIVERKKKILDFGNINDMDSPFYQTIEEIMEANPDRDFSWLLDRNYIMVTDETLQETIEYLNTFKVLAVDTETTGLDITFKSRTGEHDECVGLIITGKEGESFYFPFKHTQFDNLCGGDDWYFMETYMKPLLEKKDIIVHNASFDWKVIYIYGIVLNVVIDTFAVFSLTLNAKYQTPVGLKHLISLLLKRDSLELDDLCKNGDFGSIDQNFADLPKELVRLYACADADNTLALYHYMLETNMLENWGATKVVQFESIFACAIGYSEFHGQFVNVNETDQLVQDIDRDLQEAERKMRNELRKVNYDADNFNPQSNVEKLKIIYEVFGAPEQYKLDGKLTADKKALKNLSKMTNPDDTPKYPFVNYFQEFNEVNTLRKNFSKNLPEFCTPDGFMFSGVKQFLKTGRVSISKPNYQSYNDTVKKYIKPRPGFWMGDMDYSSIEYRVIASMSKQLSLIEAFQDPNTDYHKLQASNMYQIPYELVSKAMRGEAKAFNFGIPFGMGNEKLGMTIFGKVSKENTRKATALRERYFKGQDNVREFFVNAQRDAVKYGYTETHFGRRRYYNKETTSVGSIKRQGGNQRIQGTAADIYKQAVVRLFLRIINEGWLDKVLLPGFIHDELLMEVSMEIHPLDWMKVLKEEMELKVDGFCPLYIGFGVGRSWYEAKAVEIPTELQQEIQGKTSEFDWNGNLDEFCEWVPKRINQFELEYADRYLNNKENNGQVISAVTYDYINSQVNRVQDELMKNYFSQLEAGNRYDFDVNVLSIIKHRADKLVPPSKTHEITLDEKVTAYCKKLKVDKQWYVNEIPKDMVLGNFEDLQVLLDFYCQYRGIDRATVQLLSPHDVDVEKEQAKSAVNEHEGEYYYNAREDAESNKQLLLTKINEYGCFLNVEEKKAYFKFVPSIMQIIKPKVHQDKTGYQVVFIDVEKDKEILTNAYITSANLNAVQREVMFAVA</sequence>
<dbReference type="Pfam" id="PF01612">
    <property type="entry name" value="DNA_pol_A_exo1"/>
    <property type="match status" value="1"/>
</dbReference>
<dbReference type="Gene3D" id="1.20.1060.10">
    <property type="entry name" value="Taq DNA Polymerase, Chain T, domain 4"/>
    <property type="match status" value="1"/>
</dbReference>
<dbReference type="Gene3D" id="3.30.420.10">
    <property type="entry name" value="Ribonuclease H-like superfamily/Ribonuclease H"/>
    <property type="match status" value="1"/>
</dbReference>
<keyword evidence="10" id="KW-0614">Plasmid</keyword>
<comment type="similarity">
    <text evidence="2">Belongs to the DNA polymerase type-A family.</text>
</comment>
<protein>
    <recommendedName>
        <fullName evidence="4">DNA polymerase I</fullName>
        <ecNumber evidence="3">2.7.7.7</ecNumber>
    </recommendedName>
</protein>
<dbReference type="SMART" id="SM00482">
    <property type="entry name" value="POLAc"/>
    <property type="match status" value="1"/>
</dbReference>
<evidence type="ECO:0000313" key="10">
    <source>
        <dbReference type="EMBL" id="AFQ29895.1"/>
    </source>
</evidence>
<dbReference type="Gene3D" id="1.10.150.20">
    <property type="entry name" value="5' to 3' exonuclease, C-terminal subdomain"/>
    <property type="match status" value="1"/>
</dbReference>
<gene>
    <name evidence="10" type="ORF">BTF1_28972</name>
</gene>
<keyword evidence="5" id="KW-0235">DNA replication</keyword>
<feature type="domain" description="3'-5' exonuclease" evidence="8">
    <location>
        <begin position="228"/>
        <end position="422"/>
    </location>
</feature>
<dbReference type="InterPro" id="IPR002562">
    <property type="entry name" value="3'-5'_exonuclease_dom"/>
</dbReference>
<organism evidence="10 11">
    <name type="scientific">Bacillus thuringiensis HD-789</name>
    <dbReference type="NCBI Taxonomy" id="1217737"/>
    <lineage>
        <taxon>Bacteria</taxon>
        <taxon>Bacillati</taxon>
        <taxon>Bacillota</taxon>
        <taxon>Bacilli</taxon>
        <taxon>Bacillales</taxon>
        <taxon>Bacillaceae</taxon>
        <taxon>Bacillus</taxon>
        <taxon>Bacillus cereus group</taxon>
    </lineage>
</organism>
<dbReference type="AlphaFoldDB" id="A0A9W3JW63"/>
<dbReference type="Gene3D" id="3.30.70.370">
    <property type="match status" value="1"/>
</dbReference>
<dbReference type="CDD" id="cd06139">
    <property type="entry name" value="DNA_polA_I_Ecoli_like_exo"/>
    <property type="match status" value="1"/>
</dbReference>
<name>A0A9W3JW63_BACTU</name>
<reference evidence="10 11" key="1">
    <citation type="journal article" date="2013" name="Genome Announc.">
        <title>Complete Genome Sequence of Bacillus thuringiensis Serovar Israelensis Strain HD-789.</title>
        <authorList>
            <person name="Doggett N.A."/>
            <person name="Stubben C.J."/>
            <person name="Chertkov O."/>
            <person name="Bruce D.C."/>
            <person name="Detter J.C."/>
            <person name="Johnson S.L."/>
            <person name="Han C.S."/>
        </authorList>
    </citation>
    <scope>NUCLEOTIDE SEQUENCE [LARGE SCALE GENOMIC DNA]</scope>
    <source>
        <strain evidence="10 11">HD-789</strain>
    </source>
</reference>
<evidence type="ECO:0000256" key="1">
    <source>
        <dbReference type="ARBA" id="ARBA00002286"/>
    </source>
</evidence>
<dbReference type="InterPro" id="IPR012337">
    <property type="entry name" value="RNaseH-like_sf"/>
</dbReference>
<evidence type="ECO:0000256" key="6">
    <source>
        <dbReference type="ARBA" id="ARBA00049244"/>
    </source>
</evidence>
<geneLocation type="plasmid" evidence="10 11">
    <name>pBTHD789-1</name>
</geneLocation>
<dbReference type="GO" id="GO:0003887">
    <property type="term" value="F:DNA-directed DNA polymerase activity"/>
    <property type="evidence" value="ECO:0007669"/>
    <property type="project" value="UniProtKB-EC"/>
</dbReference>
<evidence type="ECO:0000256" key="2">
    <source>
        <dbReference type="ARBA" id="ARBA00007705"/>
    </source>
</evidence>
<evidence type="ECO:0000256" key="3">
    <source>
        <dbReference type="ARBA" id="ARBA00012417"/>
    </source>
</evidence>
<dbReference type="SUPFAM" id="SSF56672">
    <property type="entry name" value="DNA/RNA polymerases"/>
    <property type="match status" value="1"/>
</dbReference>